<organism evidence="14">
    <name type="scientific">Blastocystis hominis</name>
    <dbReference type="NCBI Taxonomy" id="12968"/>
    <lineage>
        <taxon>Eukaryota</taxon>
        <taxon>Sar</taxon>
        <taxon>Stramenopiles</taxon>
        <taxon>Bigyra</taxon>
        <taxon>Opalozoa</taxon>
        <taxon>Opalinata</taxon>
        <taxon>Blastocystidae</taxon>
        <taxon>Blastocystis</taxon>
    </lineage>
</organism>
<dbReference type="InterPro" id="IPR027417">
    <property type="entry name" value="P-loop_NTPase"/>
</dbReference>
<evidence type="ECO:0000256" key="2">
    <source>
        <dbReference type="ARBA" id="ARBA00022741"/>
    </source>
</evidence>
<dbReference type="CDD" id="cd17967">
    <property type="entry name" value="DEADc_DDX3_DDX4"/>
    <property type="match status" value="1"/>
</dbReference>
<dbReference type="EC" id="3.6.4.13" evidence="1"/>
<keyword evidence="5 9" id="KW-0067">ATP-binding</keyword>
<dbReference type="InterPro" id="IPR001650">
    <property type="entry name" value="Helicase_C-like"/>
</dbReference>
<comment type="similarity">
    <text evidence="9">Belongs to the DEAD box helicase family.</text>
</comment>
<dbReference type="RefSeq" id="XP_012895555.1">
    <property type="nucleotide sequence ID" value="XM_013040101.1"/>
</dbReference>
<feature type="domain" description="Helicase C-terminal" evidence="12">
    <location>
        <begin position="363"/>
        <end position="518"/>
    </location>
</feature>
<dbReference type="Proteomes" id="UP000008312">
    <property type="component" value="Unassembled WGS sequence"/>
</dbReference>
<sequence length="518" mass="58396">MANRGNSGYLWKRNSEGGSSDSYNPPASSNSRFQNSREMRDDHSTHNYYPPHATSNPPISSRWAGLVQETYPPRRWTNRRGAYKNHLGFHGSLRPSRFSEKELFESMEHVTEGINFDNYDNIPVEVNGDNIPEPIPEFSEEYIPKSLLDNIIRCDYRRPTPVQKYGLAIGCIGRDLMACAQTGSGKTAGFLFPIIISMLRNGPSKAPLPDDYGDRYFPTCLILSPTRELALQIYQESQRFCYCTGIASAVVYGGTPMREVLDSLRSGCDILVGTPGRVKDMIQRGILGLEGITHLVLDEADRMLDMGFEPQIRDIVEQSGMPRNRQTLMFSATFPDEIQRLAGDFLIDYVFLAVGRVGGAAQDIEQRVIYVEDADKDSYLLHELENWGNGRILIFVETKRKADILQRYLTTQHFQAASIHGDRSQADREDALSAFKLNRVQILVATDVAARGLDIPDVSLVINYDTPQNIEDYVHRIGRTGRAGNTGVAISFINENNRPIARDLYDLLDENSPDFWIH</sequence>
<evidence type="ECO:0000259" key="11">
    <source>
        <dbReference type="PROSITE" id="PS51192"/>
    </source>
</evidence>
<evidence type="ECO:0000256" key="8">
    <source>
        <dbReference type="PROSITE-ProRule" id="PRU00552"/>
    </source>
</evidence>
<evidence type="ECO:0000256" key="4">
    <source>
        <dbReference type="ARBA" id="ARBA00022806"/>
    </source>
</evidence>
<dbReference type="InterPro" id="IPR000629">
    <property type="entry name" value="RNA-helicase_DEAD-box_CS"/>
</dbReference>
<evidence type="ECO:0000256" key="7">
    <source>
        <dbReference type="ARBA" id="ARBA00047984"/>
    </source>
</evidence>
<dbReference type="OMA" id="CYRSWVR"/>
<evidence type="ECO:0000256" key="1">
    <source>
        <dbReference type="ARBA" id="ARBA00012552"/>
    </source>
</evidence>
<dbReference type="Pfam" id="PF00271">
    <property type="entry name" value="Helicase_C"/>
    <property type="match status" value="1"/>
</dbReference>
<dbReference type="InterPro" id="IPR014014">
    <property type="entry name" value="RNA_helicase_DEAD_Q_motif"/>
</dbReference>
<dbReference type="InterPro" id="IPR014001">
    <property type="entry name" value="Helicase_ATP-bd"/>
</dbReference>
<keyword evidence="6" id="KW-0694">RNA-binding</keyword>
<feature type="region of interest" description="Disordered" evidence="10">
    <location>
        <begin position="1"/>
        <end position="61"/>
    </location>
</feature>
<evidence type="ECO:0000256" key="6">
    <source>
        <dbReference type="ARBA" id="ARBA00022884"/>
    </source>
</evidence>
<dbReference type="InParanoid" id="D8M0B8"/>
<feature type="domain" description="Helicase ATP-binding" evidence="11">
    <location>
        <begin position="167"/>
        <end position="352"/>
    </location>
</feature>
<name>D8M0B8_BLAHO</name>
<feature type="domain" description="DEAD-box RNA helicase Q" evidence="13">
    <location>
        <begin position="136"/>
        <end position="164"/>
    </location>
</feature>
<dbReference type="AlphaFoldDB" id="D8M0B8"/>
<dbReference type="PROSITE" id="PS51192">
    <property type="entry name" value="HELICASE_ATP_BIND_1"/>
    <property type="match status" value="1"/>
</dbReference>
<evidence type="ECO:0000313" key="14">
    <source>
        <dbReference type="EMBL" id="CBK21507.2"/>
    </source>
</evidence>
<feature type="compositionally biased region" description="Polar residues" evidence="10">
    <location>
        <begin position="16"/>
        <end position="34"/>
    </location>
</feature>
<keyword evidence="4 9" id="KW-0347">Helicase</keyword>
<accession>D8M0B8</accession>
<evidence type="ECO:0000256" key="3">
    <source>
        <dbReference type="ARBA" id="ARBA00022801"/>
    </source>
</evidence>
<dbReference type="GeneID" id="24918903"/>
<evidence type="ECO:0000256" key="5">
    <source>
        <dbReference type="ARBA" id="ARBA00022840"/>
    </source>
</evidence>
<dbReference type="InterPro" id="IPR011545">
    <property type="entry name" value="DEAD/DEAH_box_helicase_dom"/>
</dbReference>
<dbReference type="InterPro" id="IPR044763">
    <property type="entry name" value="Ded1/Dbp1_DEADc"/>
</dbReference>
<dbReference type="GO" id="GO:0003724">
    <property type="term" value="F:RNA helicase activity"/>
    <property type="evidence" value="ECO:0007669"/>
    <property type="project" value="UniProtKB-EC"/>
</dbReference>
<dbReference type="SMART" id="SM00490">
    <property type="entry name" value="HELICc"/>
    <property type="match status" value="1"/>
</dbReference>
<dbReference type="FunFam" id="3.40.50.300:FF:000008">
    <property type="entry name" value="ATP-dependent RNA helicase RhlB"/>
    <property type="match status" value="1"/>
</dbReference>
<dbReference type="PANTHER" id="PTHR47958">
    <property type="entry name" value="ATP-DEPENDENT RNA HELICASE DBP3"/>
    <property type="match status" value="1"/>
</dbReference>
<proteinExistence type="inferred from homology"/>
<evidence type="ECO:0000313" key="15">
    <source>
        <dbReference type="Proteomes" id="UP000008312"/>
    </source>
</evidence>
<feature type="short sequence motif" description="Q motif" evidence="8">
    <location>
        <begin position="136"/>
        <end position="164"/>
    </location>
</feature>
<dbReference type="SMART" id="SM00487">
    <property type="entry name" value="DEXDc"/>
    <property type="match status" value="1"/>
</dbReference>
<dbReference type="OrthoDB" id="196131at2759"/>
<evidence type="ECO:0000256" key="9">
    <source>
        <dbReference type="RuleBase" id="RU000492"/>
    </source>
</evidence>
<dbReference type="Pfam" id="PF00270">
    <property type="entry name" value="DEAD"/>
    <property type="match status" value="1"/>
</dbReference>
<dbReference type="GO" id="GO:0016787">
    <property type="term" value="F:hydrolase activity"/>
    <property type="evidence" value="ECO:0007669"/>
    <property type="project" value="UniProtKB-KW"/>
</dbReference>
<dbReference type="SUPFAM" id="SSF52540">
    <property type="entry name" value="P-loop containing nucleoside triphosphate hydrolases"/>
    <property type="match status" value="1"/>
</dbReference>
<protein>
    <recommendedName>
        <fullName evidence="1">RNA helicase</fullName>
        <ecNumber evidence="1">3.6.4.13</ecNumber>
    </recommendedName>
</protein>
<keyword evidence="2 9" id="KW-0547">Nucleotide-binding</keyword>
<gene>
    <name evidence="14" type="ORF">GSBLH_T00001671001</name>
</gene>
<dbReference type="GO" id="GO:0005524">
    <property type="term" value="F:ATP binding"/>
    <property type="evidence" value="ECO:0007669"/>
    <property type="project" value="UniProtKB-KW"/>
</dbReference>
<evidence type="ECO:0000259" key="12">
    <source>
        <dbReference type="PROSITE" id="PS51194"/>
    </source>
</evidence>
<evidence type="ECO:0000256" key="10">
    <source>
        <dbReference type="SAM" id="MobiDB-lite"/>
    </source>
</evidence>
<dbReference type="EMBL" id="FN668643">
    <property type="protein sequence ID" value="CBK21507.2"/>
    <property type="molecule type" value="Genomic_DNA"/>
</dbReference>
<keyword evidence="3 9" id="KW-0378">Hydrolase</keyword>
<feature type="compositionally biased region" description="Basic and acidic residues" evidence="10">
    <location>
        <begin position="35"/>
        <end position="45"/>
    </location>
</feature>
<comment type="catalytic activity">
    <reaction evidence="7">
        <text>ATP + H2O = ADP + phosphate + H(+)</text>
        <dbReference type="Rhea" id="RHEA:13065"/>
        <dbReference type="ChEBI" id="CHEBI:15377"/>
        <dbReference type="ChEBI" id="CHEBI:15378"/>
        <dbReference type="ChEBI" id="CHEBI:30616"/>
        <dbReference type="ChEBI" id="CHEBI:43474"/>
        <dbReference type="ChEBI" id="CHEBI:456216"/>
        <dbReference type="EC" id="3.6.4.13"/>
    </reaction>
</comment>
<dbReference type="PROSITE" id="PS51195">
    <property type="entry name" value="Q_MOTIF"/>
    <property type="match status" value="1"/>
</dbReference>
<dbReference type="PROSITE" id="PS51194">
    <property type="entry name" value="HELICASE_CTER"/>
    <property type="match status" value="1"/>
</dbReference>
<dbReference type="FunFam" id="3.40.50.300:FF:000397">
    <property type="entry name" value="Probable ATP-dependent RNA helicase DDX4"/>
    <property type="match status" value="1"/>
</dbReference>
<dbReference type="PROSITE" id="PS00039">
    <property type="entry name" value="DEAD_ATP_HELICASE"/>
    <property type="match status" value="1"/>
</dbReference>
<keyword evidence="15" id="KW-1185">Reference proteome</keyword>
<dbReference type="GO" id="GO:0003723">
    <property type="term" value="F:RNA binding"/>
    <property type="evidence" value="ECO:0007669"/>
    <property type="project" value="UniProtKB-KW"/>
</dbReference>
<evidence type="ECO:0000259" key="13">
    <source>
        <dbReference type="PROSITE" id="PS51195"/>
    </source>
</evidence>
<reference evidence="14" key="1">
    <citation type="submission" date="2010-02" db="EMBL/GenBank/DDBJ databases">
        <title>Sequencing and annotation of the Blastocystis hominis genome.</title>
        <authorList>
            <person name="Wincker P."/>
        </authorList>
    </citation>
    <scope>NUCLEOTIDE SEQUENCE</scope>
    <source>
        <strain evidence="14">Singapore isolate B</strain>
    </source>
</reference>
<dbReference type="Gene3D" id="3.40.50.300">
    <property type="entry name" value="P-loop containing nucleotide triphosphate hydrolases"/>
    <property type="match status" value="2"/>
</dbReference>
<dbReference type="CDD" id="cd18787">
    <property type="entry name" value="SF2_C_DEAD"/>
    <property type="match status" value="1"/>
</dbReference>